<accession>X1EWR5</accession>
<name>X1EWR5_9ZZZZ</name>
<organism evidence="1">
    <name type="scientific">marine sediment metagenome</name>
    <dbReference type="NCBI Taxonomy" id="412755"/>
    <lineage>
        <taxon>unclassified sequences</taxon>
        <taxon>metagenomes</taxon>
        <taxon>ecological metagenomes</taxon>
    </lineage>
</organism>
<dbReference type="AlphaFoldDB" id="X1EWR5"/>
<protein>
    <submittedName>
        <fullName evidence="1">Uncharacterized protein</fullName>
    </submittedName>
</protein>
<dbReference type="EMBL" id="BART01036645">
    <property type="protein sequence ID" value="GAH13053.1"/>
    <property type="molecule type" value="Genomic_DNA"/>
</dbReference>
<feature type="non-terminal residue" evidence="1">
    <location>
        <position position="1"/>
    </location>
</feature>
<proteinExistence type="predicted"/>
<evidence type="ECO:0000313" key="1">
    <source>
        <dbReference type="EMBL" id="GAH13053.1"/>
    </source>
</evidence>
<gene>
    <name evidence="1" type="ORF">S01H4_61699</name>
</gene>
<reference evidence="1" key="1">
    <citation type="journal article" date="2014" name="Front. Microbiol.">
        <title>High frequency of phylogenetically diverse reductive dehalogenase-homologous genes in deep subseafloor sedimentary metagenomes.</title>
        <authorList>
            <person name="Kawai M."/>
            <person name="Futagami T."/>
            <person name="Toyoda A."/>
            <person name="Takaki Y."/>
            <person name="Nishi S."/>
            <person name="Hori S."/>
            <person name="Arai W."/>
            <person name="Tsubouchi T."/>
            <person name="Morono Y."/>
            <person name="Uchiyama I."/>
            <person name="Ito T."/>
            <person name="Fujiyama A."/>
            <person name="Inagaki F."/>
            <person name="Takami H."/>
        </authorList>
    </citation>
    <scope>NUCLEOTIDE SEQUENCE</scope>
    <source>
        <strain evidence="1">Expedition CK06-06</strain>
    </source>
</reference>
<comment type="caution">
    <text evidence="1">The sequence shown here is derived from an EMBL/GenBank/DDBJ whole genome shotgun (WGS) entry which is preliminary data.</text>
</comment>
<sequence>SQNLLMAFSKLVDFIQIPDCEDNTSTSKSVLINAMNEEKSESTASKSMGCWYEGESKGWVCRRLHAMR</sequence>